<feature type="transmembrane region" description="Helical" evidence="7">
    <location>
        <begin position="244"/>
        <end position="270"/>
    </location>
</feature>
<gene>
    <name evidence="9" type="ORF">CU103_09185</name>
</gene>
<dbReference type="GO" id="GO:0071916">
    <property type="term" value="F:dipeptide transmembrane transporter activity"/>
    <property type="evidence" value="ECO:0007669"/>
    <property type="project" value="TreeGrafter"/>
</dbReference>
<name>A0A2P7BGG3_9HYPH</name>
<dbReference type="InterPro" id="IPR035906">
    <property type="entry name" value="MetI-like_sf"/>
</dbReference>
<dbReference type="SUPFAM" id="SSF161098">
    <property type="entry name" value="MetI-like"/>
    <property type="match status" value="1"/>
</dbReference>
<keyword evidence="10" id="KW-1185">Reference proteome</keyword>
<evidence type="ECO:0000313" key="9">
    <source>
        <dbReference type="EMBL" id="PSH65508.1"/>
    </source>
</evidence>
<feature type="transmembrane region" description="Helical" evidence="7">
    <location>
        <begin position="198"/>
        <end position="224"/>
    </location>
</feature>
<dbReference type="EMBL" id="PGGM01000003">
    <property type="protein sequence ID" value="PSH65508.1"/>
    <property type="molecule type" value="Genomic_DNA"/>
</dbReference>
<proteinExistence type="inferred from homology"/>
<dbReference type="Pfam" id="PF00528">
    <property type="entry name" value="BPD_transp_1"/>
    <property type="match status" value="1"/>
</dbReference>
<keyword evidence="3" id="KW-1003">Cell membrane</keyword>
<evidence type="ECO:0000256" key="5">
    <source>
        <dbReference type="ARBA" id="ARBA00022989"/>
    </source>
</evidence>
<evidence type="ECO:0000313" key="10">
    <source>
        <dbReference type="Proteomes" id="UP000241764"/>
    </source>
</evidence>
<dbReference type="Gene3D" id="1.10.3720.10">
    <property type="entry name" value="MetI-like"/>
    <property type="match status" value="1"/>
</dbReference>
<dbReference type="InterPro" id="IPR000515">
    <property type="entry name" value="MetI-like"/>
</dbReference>
<evidence type="ECO:0000256" key="4">
    <source>
        <dbReference type="ARBA" id="ARBA00022692"/>
    </source>
</evidence>
<accession>A0A2P7BGG3</accession>
<dbReference type="PANTHER" id="PTHR43163">
    <property type="entry name" value="DIPEPTIDE TRANSPORT SYSTEM PERMEASE PROTEIN DPPB-RELATED"/>
    <property type="match status" value="1"/>
</dbReference>
<keyword evidence="4 7" id="KW-0812">Transmembrane</keyword>
<evidence type="ECO:0000256" key="3">
    <source>
        <dbReference type="ARBA" id="ARBA00022475"/>
    </source>
</evidence>
<dbReference type="AlphaFoldDB" id="A0A2P7BGG3"/>
<evidence type="ECO:0000256" key="7">
    <source>
        <dbReference type="RuleBase" id="RU363032"/>
    </source>
</evidence>
<evidence type="ECO:0000259" key="8">
    <source>
        <dbReference type="PROSITE" id="PS50928"/>
    </source>
</evidence>
<comment type="similarity">
    <text evidence="7">Belongs to the binding-protein-dependent transport system permease family.</text>
</comment>
<comment type="caution">
    <text evidence="9">The sequence shown here is derived from an EMBL/GenBank/DDBJ whole genome shotgun (WGS) entry which is preliminary data.</text>
</comment>
<evidence type="ECO:0000256" key="2">
    <source>
        <dbReference type="ARBA" id="ARBA00022448"/>
    </source>
</evidence>
<evidence type="ECO:0000256" key="1">
    <source>
        <dbReference type="ARBA" id="ARBA00004651"/>
    </source>
</evidence>
<feature type="transmembrane region" description="Helical" evidence="7">
    <location>
        <begin position="62"/>
        <end position="82"/>
    </location>
</feature>
<dbReference type="GO" id="GO:0005886">
    <property type="term" value="C:plasma membrane"/>
    <property type="evidence" value="ECO:0007669"/>
    <property type="project" value="UniProtKB-SubCell"/>
</dbReference>
<feature type="transmembrane region" description="Helical" evidence="7">
    <location>
        <begin position="141"/>
        <end position="160"/>
    </location>
</feature>
<keyword evidence="2 7" id="KW-0813">Transport</keyword>
<feature type="transmembrane region" description="Helical" evidence="7">
    <location>
        <begin position="94"/>
        <end position="121"/>
    </location>
</feature>
<dbReference type="PROSITE" id="PS50928">
    <property type="entry name" value="ABC_TM1"/>
    <property type="match status" value="1"/>
</dbReference>
<dbReference type="Proteomes" id="UP000241764">
    <property type="component" value="Unassembled WGS sequence"/>
</dbReference>
<sequence>MLGPFADTDAVAELNRRLGTDRPILVQYWDWLSHALVGDFGTSFAMRAPVAPLVLESLKNSAALAAVVLVFLVPLGVGSGIVAGLKPNSFADRFIVLAGACLAIIPDFVSGLILLMVFGLWLSWFPITGAAPDGAGFWTTGYYLVLPALPLVLNLTGYVARMTRTGVVQAKQADYTRSAILKGLDNHKVIFRHILRNALATTVAVLATQTGFLLGGLVVIEALFGVQGLGSLVLNAAKARDFPMLEAGVIVMAAIFVVTAAIGDLLQVALDPRQRRRGFQ</sequence>
<dbReference type="OrthoDB" id="9805855at2"/>
<protein>
    <submittedName>
        <fullName evidence="9">Peptide ABC transporter permease</fullName>
    </submittedName>
</protein>
<keyword evidence="5 7" id="KW-1133">Transmembrane helix</keyword>
<organism evidence="9 10">
    <name type="scientific">Phyllobacterium sophorae</name>
    <dbReference type="NCBI Taxonomy" id="1520277"/>
    <lineage>
        <taxon>Bacteria</taxon>
        <taxon>Pseudomonadati</taxon>
        <taxon>Pseudomonadota</taxon>
        <taxon>Alphaproteobacteria</taxon>
        <taxon>Hyphomicrobiales</taxon>
        <taxon>Phyllobacteriaceae</taxon>
        <taxon>Phyllobacterium</taxon>
    </lineage>
</organism>
<feature type="domain" description="ABC transmembrane type-1" evidence="8">
    <location>
        <begin position="58"/>
        <end position="263"/>
    </location>
</feature>
<reference evidence="10" key="1">
    <citation type="submission" date="2017-11" db="EMBL/GenBank/DDBJ databases">
        <authorList>
            <person name="Kuznetsova I."/>
            <person name="Sazanova A."/>
            <person name="Chirak E."/>
            <person name="Safronova V."/>
            <person name="Willems A."/>
        </authorList>
    </citation>
    <scope>NUCLEOTIDE SEQUENCE [LARGE SCALE GENOMIC DNA]</scope>
    <source>
        <strain evidence="10">CCBAU 03422</strain>
    </source>
</reference>
<dbReference type="PANTHER" id="PTHR43163:SF6">
    <property type="entry name" value="DIPEPTIDE TRANSPORT SYSTEM PERMEASE PROTEIN DPPB-RELATED"/>
    <property type="match status" value="1"/>
</dbReference>
<comment type="subcellular location">
    <subcellularLocation>
        <location evidence="1 7">Cell membrane</location>
        <topology evidence="1 7">Multi-pass membrane protein</topology>
    </subcellularLocation>
</comment>
<keyword evidence="6 7" id="KW-0472">Membrane</keyword>
<evidence type="ECO:0000256" key="6">
    <source>
        <dbReference type="ARBA" id="ARBA00023136"/>
    </source>
</evidence>
<dbReference type="CDD" id="cd06261">
    <property type="entry name" value="TM_PBP2"/>
    <property type="match status" value="1"/>
</dbReference>